<dbReference type="SUPFAM" id="SSF49464">
    <property type="entry name" value="Carboxypeptidase regulatory domain-like"/>
    <property type="match status" value="1"/>
</dbReference>
<dbReference type="Pfam" id="PF13620">
    <property type="entry name" value="CarboxypepD_reg"/>
    <property type="match status" value="1"/>
</dbReference>
<comment type="subcellular location">
    <subcellularLocation>
        <location evidence="1">Cell membrane</location>
        <topology evidence="1">Multi-pass membrane protein</topology>
    </subcellularLocation>
</comment>
<feature type="transmembrane region" description="Helical" evidence="7">
    <location>
        <begin position="169"/>
        <end position="190"/>
    </location>
</feature>
<gene>
    <name evidence="9" type="ORF">NFC73_10210</name>
</gene>
<feature type="transmembrane region" description="Helical" evidence="7">
    <location>
        <begin position="233"/>
        <end position="251"/>
    </location>
</feature>
<feature type="transmembrane region" description="Helical" evidence="7">
    <location>
        <begin position="271"/>
        <end position="290"/>
    </location>
</feature>
<dbReference type="SUPFAM" id="SSF49478">
    <property type="entry name" value="Cna protein B-type domain"/>
    <property type="match status" value="1"/>
</dbReference>
<feature type="transmembrane region" description="Helical" evidence="7">
    <location>
        <begin position="341"/>
        <end position="360"/>
    </location>
</feature>
<proteinExistence type="predicted"/>
<dbReference type="InterPro" id="IPR011701">
    <property type="entry name" value="MFS"/>
</dbReference>
<keyword evidence="6 7" id="KW-0472">Membrane</keyword>
<feature type="transmembrane region" description="Helical" evidence="7">
    <location>
        <begin position="445"/>
        <end position="463"/>
    </location>
</feature>
<dbReference type="Gene3D" id="1.20.1720.10">
    <property type="entry name" value="Multidrug resistance protein D"/>
    <property type="match status" value="1"/>
</dbReference>
<dbReference type="Pfam" id="PF07690">
    <property type="entry name" value="MFS_1"/>
    <property type="match status" value="1"/>
</dbReference>
<dbReference type="InterPro" id="IPR008969">
    <property type="entry name" value="CarboxyPept-like_regulatory"/>
</dbReference>
<dbReference type="Gene3D" id="2.60.40.10">
    <property type="entry name" value="Immunoglobulins"/>
    <property type="match status" value="1"/>
</dbReference>
<feature type="transmembrane region" description="Helical" evidence="7">
    <location>
        <begin position="366"/>
        <end position="395"/>
    </location>
</feature>
<evidence type="ECO:0000256" key="1">
    <source>
        <dbReference type="ARBA" id="ARBA00004651"/>
    </source>
</evidence>
<reference evidence="9 10" key="1">
    <citation type="submission" date="2022-06" db="EMBL/GenBank/DDBJ databases">
        <title>Pseudarthrobacter sp. strain RMG13 Genome sequencing and assembly.</title>
        <authorList>
            <person name="Kim I."/>
        </authorList>
    </citation>
    <scope>NUCLEOTIDE SEQUENCE [LARGE SCALE GENOMIC DNA]</scope>
    <source>
        <strain evidence="9 10">RMG13</strain>
    </source>
</reference>
<feature type="transmembrane region" description="Helical" evidence="7">
    <location>
        <begin position="84"/>
        <end position="107"/>
    </location>
</feature>
<evidence type="ECO:0000256" key="7">
    <source>
        <dbReference type="SAM" id="Phobius"/>
    </source>
</evidence>
<feature type="transmembrane region" description="Helical" evidence="7">
    <location>
        <begin position="202"/>
        <end position="221"/>
    </location>
</feature>
<evidence type="ECO:0000256" key="3">
    <source>
        <dbReference type="ARBA" id="ARBA00022475"/>
    </source>
</evidence>
<dbReference type="SUPFAM" id="SSF103473">
    <property type="entry name" value="MFS general substrate transporter"/>
    <property type="match status" value="1"/>
</dbReference>
<evidence type="ECO:0000259" key="8">
    <source>
        <dbReference type="PROSITE" id="PS50850"/>
    </source>
</evidence>
<dbReference type="EMBL" id="JANCLV010000005">
    <property type="protein sequence ID" value="MCP9000101.1"/>
    <property type="molecule type" value="Genomic_DNA"/>
</dbReference>
<feature type="transmembrane region" description="Helical" evidence="7">
    <location>
        <begin position="407"/>
        <end position="433"/>
    </location>
</feature>
<protein>
    <submittedName>
        <fullName evidence="9">MFS transporter</fullName>
    </submittedName>
</protein>
<keyword evidence="4 7" id="KW-0812">Transmembrane</keyword>
<keyword evidence="5 7" id="KW-1133">Transmembrane helix</keyword>
<keyword evidence="3" id="KW-1003">Cell membrane</keyword>
<comment type="caution">
    <text evidence="9">The sequence shown here is derived from an EMBL/GenBank/DDBJ whole genome shotgun (WGS) entry which is preliminary data.</text>
</comment>
<dbReference type="PANTHER" id="PTHR42718">
    <property type="entry name" value="MAJOR FACILITATOR SUPERFAMILY MULTIDRUG TRANSPORTER MFSC"/>
    <property type="match status" value="1"/>
</dbReference>
<evidence type="ECO:0000256" key="4">
    <source>
        <dbReference type="ARBA" id="ARBA00022692"/>
    </source>
</evidence>
<sequence length="661" mass="67880">MPRSNALNNTRGPSPSAITAVLALSGTVVALMQTLVVPLLPDFPLILGITADDASWLVTATLLASAVATPIVTRSADMYGKRKMMVVCLAIMVAGSVVAAVGGSFLWLVIGRTLQGFASALIPVGISIMRDELPREKMGSAVALMSATLGIGSAMGLPLAGVLYESLGWASIFWVSAAAGTLLLVAVALVVPESKVRTAGRFDYAGALVLSAALAALLLAISKGGAWGWGSEPVLLLFLTAAILLAAWVPYELKVSQPMVDLRTSGRRPVLMTNVASLLIGFAMFANMLLTTQQLQLPTATGYGFGLNVITAGLCMVPSGLAMVIFAPVSGRIIRVFGGKSALIAGAVVMIVGYVSRVFFYDSIAWVIIGSTVVSVGTAIAYAAMPTLIMGVVPITETASANGLNSLVRSIGTSTSSAAVAAVLTSVSMTVGAARLPSFDAFKDVFWLAALAAAASVVATVVIPKATAAHRPSAAGTAASVNTAEIVVQGRVLAPDHRPVTPAVVTVLQTAGEPVDWSRVDTEGNYSVALPGAGKYLIVTNAAGWAPTADVFDFDGRTLHQDFLLRDRLEIGGLVTAGSAAVAGAVVTLLEASGGYVDTTVSDDDGAYAFPLPAAGRYVVTMVNPATHQATARKLAVDNRSVTVDLAAPRVEEKSTEPVSA</sequence>
<dbReference type="Gene3D" id="1.20.1250.20">
    <property type="entry name" value="MFS general substrate transporter like domains"/>
    <property type="match status" value="1"/>
</dbReference>
<keyword evidence="2" id="KW-0813">Transport</keyword>
<organism evidence="9 10">
    <name type="scientific">Pseudarthrobacter humi</name>
    <dbReference type="NCBI Taxonomy" id="2952523"/>
    <lineage>
        <taxon>Bacteria</taxon>
        <taxon>Bacillati</taxon>
        <taxon>Actinomycetota</taxon>
        <taxon>Actinomycetes</taxon>
        <taxon>Micrococcales</taxon>
        <taxon>Micrococcaceae</taxon>
        <taxon>Pseudarthrobacter</taxon>
    </lineage>
</organism>
<evidence type="ECO:0000313" key="10">
    <source>
        <dbReference type="Proteomes" id="UP001524318"/>
    </source>
</evidence>
<dbReference type="RefSeq" id="WP_254749841.1">
    <property type="nucleotide sequence ID" value="NZ_JANCLV010000005.1"/>
</dbReference>
<feature type="transmembrane region" description="Helical" evidence="7">
    <location>
        <begin position="54"/>
        <end position="72"/>
    </location>
</feature>
<keyword evidence="10" id="KW-1185">Reference proteome</keyword>
<evidence type="ECO:0000313" key="9">
    <source>
        <dbReference type="EMBL" id="MCP9000101.1"/>
    </source>
</evidence>
<evidence type="ECO:0000256" key="2">
    <source>
        <dbReference type="ARBA" id="ARBA00022448"/>
    </source>
</evidence>
<dbReference type="PANTHER" id="PTHR42718:SF46">
    <property type="entry name" value="BLR6921 PROTEIN"/>
    <property type="match status" value="1"/>
</dbReference>
<accession>A0ABT1LSG2</accession>
<dbReference type="InterPro" id="IPR013783">
    <property type="entry name" value="Ig-like_fold"/>
</dbReference>
<dbReference type="CDD" id="cd17504">
    <property type="entry name" value="MFS_MMR_MDR_like"/>
    <property type="match status" value="1"/>
</dbReference>
<feature type="domain" description="Major facilitator superfamily (MFS) profile" evidence="8">
    <location>
        <begin position="18"/>
        <end position="468"/>
    </location>
</feature>
<dbReference type="PROSITE" id="PS50850">
    <property type="entry name" value="MFS"/>
    <property type="match status" value="1"/>
</dbReference>
<dbReference type="Proteomes" id="UP001524318">
    <property type="component" value="Unassembled WGS sequence"/>
</dbReference>
<dbReference type="InterPro" id="IPR020846">
    <property type="entry name" value="MFS_dom"/>
</dbReference>
<feature type="transmembrane region" description="Helical" evidence="7">
    <location>
        <begin position="302"/>
        <end position="329"/>
    </location>
</feature>
<evidence type="ECO:0000256" key="5">
    <source>
        <dbReference type="ARBA" id="ARBA00022989"/>
    </source>
</evidence>
<dbReference type="InterPro" id="IPR036259">
    <property type="entry name" value="MFS_trans_sf"/>
</dbReference>
<name>A0ABT1LSG2_9MICC</name>
<evidence type="ECO:0000256" key="6">
    <source>
        <dbReference type="ARBA" id="ARBA00023136"/>
    </source>
</evidence>
<feature type="transmembrane region" description="Helical" evidence="7">
    <location>
        <begin position="141"/>
        <end position="163"/>
    </location>
</feature>